<evidence type="ECO:0000313" key="2">
    <source>
        <dbReference type="EMBL" id="ONG58310.1"/>
    </source>
</evidence>
<dbReference type="PROSITE" id="PS51257">
    <property type="entry name" value="PROKAR_LIPOPROTEIN"/>
    <property type="match status" value="1"/>
</dbReference>
<feature type="region of interest" description="Disordered" evidence="1">
    <location>
        <begin position="99"/>
        <end position="126"/>
    </location>
</feature>
<evidence type="ECO:0008006" key="4">
    <source>
        <dbReference type="Google" id="ProtNLM"/>
    </source>
</evidence>
<feature type="compositionally biased region" description="Basic and acidic residues" evidence="1">
    <location>
        <begin position="46"/>
        <end position="58"/>
    </location>
</feature>
<dbReference type="Proteomes" id="UP000188879">
    <property type="component" value="Unassembled WGS sequence"/>
</dbReference>
<gene>
    <name evidence="2" type="ORF">BKE38_02995</name>
</gene>
<dbReference type="OrthoDB" id="7272280at2"/>
<evidence type="ECO:0000313" key="3">
    <source>
        <dbReference type="Proteomes" id="UP000188879"/>
    </source>
</evidence>
<name>A0A1V2H735_9PROT</name>
<reference evidence="2 3" key="1">
    <citation type="submission" date="2016-10" db="EMBL/GenBank/DDBJ databases">
        <title>Draft Genome sequence of Roseomonas sp. strain M3.</title>
        <authorList>
            <person name="Subhash Y."/>
            <person name="Lee S."/>
        </authorList>
    </citation>
    <scope>NUCLEOTIDE SEQUENCE [LARGE SCALE GENOMIC DNA]</scope>
    <source>
        <strain evidence="2 3">M3</strain>
    </source>
</reference>
<accession>A0A1V2H735</accession>
<protein>
    <recommendedName>
        <fullName evidence="4">Lipoprotein</fullName>
    </recommendedName>
</protein>
<sequence>MKRLVLPLLLLTGACAVAPRSAEEQQNDAARAACRADAERQMRYRERGQTMRVDEAESRMGSGAYIGNPMERSQLGARFEMEQMITECLRGANAQQQAAPAAIVDTPAAPAPTPAATPPARSRRGR</sequence>
<proteinExistence type="predicted"/>
<dbReference type="RefSeq" id="WP_076955895.1">
    <property type="nucleotide sequence ID" value="NZ_MLCO01000019.1"/>
</dbReference>
<dbReference type="AlphaFoldDB" id="A0A1V2H735"/>
<organism evidence="2 3">
    <name type="scientific">Teichococcus deserti</name>
    <dbReference type="NCBI Taxonomy" id="1817963"/>
    <lineage>
        <taxon>Bacteria</taxon>
        <taxon>Pseudomonadati</taxon>
        <taxon>Pseudomonadota</taxon>
        <taxon>Alphaproteobacteria</taxon>
        <taxon>Acetobacterales</taxon>
        <taxon>Roseomonadaceae</taxon>
        <taxon>Roseomonas</taxon>
    </lineage>
</organism>
<comment type="caution">
    <text evidence="2">The sequence shown here is derived from an EMBL/GenBank/DDBJ whole genome shotgun (WGS) entry which is preliminary data.</text>
</comment>
<evidence type="ECO:0000256" key="1">
    <source>
        <dbReference type="SAM" id="MobiDB-lite"/>
    </source>
</evidence>
<feature type="region of interest" description="Disordered" evidence="1">
    <location>
        <begin position="46"/>
        <end position="69"/>
    </location>
</feature>
<keyword evidence="3" id="KW-1185">Reference proteome</keyword>
<feature type="compositionally biased region" description="Low complexity" evidence="1">
    <location>
        <begin position="99"/>
        <end position="108"/>
    </location>
</feature>
<dbReference type="EMBL" id="MLCO01000019">
    <property type="protein sequence ID" value="ONG58310.1"/>
    <property type="molecule type" value="Genomic_DNA"/>
</dbReference>